<name>A0A1Q9AW58_9HYPH</name>
<keyword evidence="1" id="KW-0812">Transmembrane</keyword>
<keyword evidence="1" id="KW-0472">Membrane</keyword>
<dbReference type="RefSeq" id="WP_075628062.1">
    <property type="nucleotide sequence ID" value="NZ_FOAM01000024.1"/>
</dbReference>
<evidence type="ECO:0000313" key="3">
    <source>
        <dbReference type="Proteomes" id="UP000186364"/>
    </source>
</evidence>
<keyword evidence="1" id="KW-1133">Transmembrane helix</keyword>
<keyword evidence="3" id="KW-1185">Reference proteome</keyword>
<feature type="transmembrane region" description="Helical" evidence="1">
    <location>
        <begin position="52"/>
        <end position="72"/>
    </location>
</feature>
<dbReference type="Proteomes" id="UP000186364">
    <property type="component" value="Unassembled WGS sequence"/>
</dbReference>
<feature type="transmembrane region" description="Helical" evidence="1">
    <location>
        <begin position="78"/>
        <end position="99"/>
    </location>
</feature>
<gene>
    <name evidence="2" type="ORF">BJF93_11365</name>
</gene>
<organism evidence="2 3">
    <name type="scientific">Xaviernesmea oryzae</name>
    <dbReference type="NCBI Taxonomy" id="464029"/>
    <lineage>
        <taxon>Bacteria</taxon>
        <taxon>Pseudomonadati</taxon>
        <taxon>Pseudomonadota</taxon>
        <taxon>Alphaproteobacteria</taxon>
        <taxon>Hyphomicrobiales</taxon>
        <taxon>Rhizobiaceae</taxon>
        <taxon>Rhizobium/Agrobacterium group</taxon>
        <taxon>Xaviernesmea</taxon>
    </lineage>
</organism>
<accession>A0A1Q9AW58</accession>
<proteinExistence type="predicted"/>
<feature type="transmembrane region" description="Helical" evidence="1">
    <location>
        <begin position="20"/>
        <end position="40"/>
    </location>
</feature>
<dbReference type="EMBL" id="MKIP01000050">
    <property type="protein sequence ID" value="OLP59659.1"/>
    <property type="molecule type" value="Genomic_DNA"/>
</dbReference>
<dbReference type="OrthoDB" id="9921888at2"/>
<protein>
    <submittedName>
        <fullName evidence="2">Uncharacterized protein</fullName>
    </submittedName>
</protein>
<evidence type="ECO:0000313" key="2">
    <source>
        <dbReference type="EMBL" id="OLP59659.1"/>
    </source>
</evidence>
<dbReference type="AlphaFoldDB" id="A0A1Q9AW58"/>
<reference evidence="2 3" key="1">
    <citation type="submission" date="2016-09" db="EMBL/GenBank/DDBJ databases">
        <title>Rhizobium sp. nov., a novel species isolated from the rice rhizosphere.</title>
        <authorList>
            <person name="Zhao J."/>
            <person name="Zhang X."/>
        </authorList>
    </citation>
    <scope>NUCLEOTIDE SEQUENCE [LARGE SCALE GENOMIC DNA]</scope>
    <source>
        <strain evidence="2 3">1.7048</strain>
    </source>
</reference>
<evidence type="ECO:0000256" key="1">
    <source>
        <dbReference type="SAM" id="Phobius"/>
    </source>
</evidence>
<comment type="caution">
    <text evidence="2">The sequence shown here is derived from an EMBL/GenBank/DDBJ whole genome shotgun (WGS) entry which is preliminary data.</text>
</comment>
<sequence length="118" mass="12993">MIVYETMRNTQSLDLGSDTKLLTCFAAFEIAAGAMHLLWIEAATLMRHPLAAPFHTLMIGAIWILANGAWLWGVCRLLFLIGQMLGGAGLLLVDLAAYIGSRCRDAKHAIGCFWERSQ</sequence>